<feature type="chain" id="PRO_5009518440" description="MotA/TolQ/ExbB proton channel domain-containing protein" evidence="11">
    <location>
        <begin position="29"/>
        <end position="271"/>
    </location>
</feature>
<comment type="similarity">
    <text evidence="8">Belongs to the exbB/tolQ family.</text>
</comment>
<name>A0A1F5EWT3_9BACT</name>
<keyword evidence="3" id="KW-1003">Cell membrane</keyword>
<feature type="region of interest" description="Disordered" evidence="9">
    <location>
        <begin position="32"/>
        <end position="68"/>
    </location>
</feature>
<evidence type="ECO:0000313" key="14">
    <source>
        <dbReference type="Proteomes" id="UP000177187"/>
    </source>
</evidence>
<evidence type="ECO:0000256" key="5">
    <source>
        <dbReference type="ARBA" id="ARBA00022927"/>
    </source>
</evidence>
<dbReference type="EMBL" id="MFAF01000139">
    <property type="protein sequence ID" value="OGD71837.1"/>
    <property type="molecule type" value="Genomic_DNA"/>
</dbReference>
<keyword evidence="7 10" id="KW-0472">Membrane</keyword>
<sequence length="271" mass="28755">MAKVRRLSLFALLVTTLFVLAPATIVFAQEAAAEGEETTTEGEGETPPAEGEGEELPAAPTEEEGEAGSVQDYFAKGGPVMYPLLLTSVLAGAYIIERLFTFQFAKIDARKFTDRIVELVKAGKRGEAIEECKKTRGPIAAVFKAVLERADRGVAAAEKAAANSGAVELAFLERGLIVLASASTIAPILGFLGTVTGMIRAFEGIARAGEVKPTIVASGISEALITTATGLAIAFPVLIMYNYFTSRIDRFVLEMEESTTELIDAIEDTQA</sequence>
<protein>
    <recommendedName>
        <fullName evidence="12">MotA/TolQ/ExbB proton channel domain-containing protein</fullName>
    </recommendedName>
</protein>
<dbReference type="InterPro" id="IPR050790">
    <property type="entry name" value="ExbB/TolQ_transport"/>
</dbReference>
<feature type="compositionally biased region" description="Acidic residues" evidence="9">
    <location>
        <begin position="33"/>
        <end position="44"/>
    </location>
</feature>
<feature type="transmembrane region" description="Helical" evidence="10">
    <location>
        <begin position="80"/>
        <end position="100"/>
    </location>
</feature>
<feature type="compositionally biased region" description="Acidic residues" evidence="9">
    <location>
        <begin position="51"/>
        <end position="66"/>
    </location>
</feature>
<dbReference type="GO" id="GO:0005886">
    <property type="term" value="C:plasma membrane"/>
    <property type="evidence" value="ECO:0007669"/>
    <property type="project" value="UniProtKB-SubCell"/>
</dbReference>
<dbReference type="GO" id="GO:0017038">
    <property type="term" value="P:protein import"/>
    <property type="evidence" value="ECO:0007669"/>
    <property type="project" value="TreeGrafter"/>
</dbReference>
<organism evidence="13 14">
    <name type="scientific">Candidatus Coatesbacteria bacterium RBG_13_66_14</name>
    <dbReference type="NCBI Taxonomy" id="1817816"/>
    <lineage>
        <taxon>Bacteria</taxon>
        <taxon>Candidatus Coatesiibacteriota</taxon>
    </lineage>
</organism>
<reference evidence="13 14" key="1">
    <citation type="journal article" date="2016" name="Nat. Commun.">
        <title>Thousands of microbial genomes shed light on interconnected biogeochemical processes in an aquifer system.</title>
        <authorList>
            <person name="Anantharaman K."/>
            <person name="Brown C.T."/>
            <person name="Hug L.A."/>
            <person name="Sharon I."/>
            <person name="Castelle C.J."/>
            <person name="Probst A.J."/>
            <person name="Thomas B.C."/>
            <person name="Singh A."/>
            <person name="Wilkins M.J."/>
            <person name="Karaoz U."/>
            <person name="Brodie E.L."/>
            <person name="Williams K.H."/>
            <person name="Hubbard S.S."/>
            <person name="Banfield J.F."/>
        </authorList>
    </citation>
    <scope>NUCLEOTIDE SEQUENCE [LARGE SCALE GENOMIC DNA]</scope>
</reference>
<dbReference type="AlphaFoldDB" id="A0A1F5EWT3"/>
<dbReference type="PANTHER" id="PTHR30625:SF15">
    <property type="entry name" value="BIOPOLYMER TRANSPORT PROTEIN EXBB"/>
    <property type="match status" value="1"/>
</dbReference>
<keyword evidence="4 10" id="KW-0812">Transmembrane</keyword>
<gene>
    <name evidence="13" type="ORF">A2Y64_08300</name>
</gene>
<dbReference type="STRING" id="1817816.A2Y64_08300"/>
<dbReference type="Proteomes" id="UP000177187">
    <property type="component" value="Unassembled WGS sequence"/>
</dbReference>
<evidence type="ECO:0000256" key="9">
    <source>
        <dbReference type="SAM" id="MobiDB-lite"/>
    </source>
</evidence>
<evidence type="ECO:0000256" key="2">
    <source>
        <dbReference type="ARBA" id="ARBA00022448"/>
    </source>
</evidence>
<evidence type="ECO:0000256" key="6">
    <source>
        <dbReference type="ARBA" id="ARBA00022989"/>
    </source>
</evidence>
<feature type="domain" description="MotA/TolQ/ExbB proton channel" evidence="12">
    <location>
        <begin position="137"/>
        <end position="257"/>
    </location>
</feature>
<keyword evidence="2 8" id="KW-0813">Transport</keyword>
<accession>A0A1F5EWT3</accession>
<evidence type="ECO:0000256" key="10">
    <source>
        <dbReference type="SAM" id="Phobius"/>
    </source>
</evidence>
<evidence type="ECO:0000256" key="3">
    <source>
        <dbReference type="ARBA" id="ARBA00022475"/>
    </source>
</evidence>
<evidence type="ECO:0000256" key="4">
    <source>
        <dbReference type="ARBA" id="ARBA00022692"/>
    </source>
</evidence>
<keyword evidence="5 8" id="KW-0653">Protein transport</keyword>
<dbReference type="InterPro" id="IPR002898">
    <property type="entry name" value="MotA_ExbB_proton_chnl"/>
</dbReference>
<keyword evidence="11" id="KW-0732">Signal</keyword>
<feature type="transmembrane region" description="Helical" evidence="10">
    <location>
        <begin position="219"/>
        <end position="241"/>
    </location>
</feature>
<feature type="signal peptide" evidence="11">
    <location>
        <begin position="1"/>
        <end position="28"/>
    </location>
</feature>
<feature type="transmembrane region" description="Helical" evidence="10">
    <location>
        <begin position="176"/>
        <end position="199"/>
    </location>
</feature>
<comment type="subcellular location">
    <subcellularLocation>
        <location evidence="1">Cell membrane</location>
        <topology evidence="1">Multi-pass membrane protein</topology>
    </subcellularLocation>
    <subcellularLocation>
        <location evidence="8">Membrane</location>
        <topology evidence="8">Multi-pass membrane protein</topology>
    </subcellularLocation>
</comment>
<evidence type="ECO:0000256" key="7">
    <source>
        <dbReference type="ARBA" id="ARBA00023136"/>
    </source>
</evidence>
<evidence type="ECO:0000256" key="11">
    <source>
        <dbReference type="SAM" id="SignalP"/>
    </source>
</evidence>
<evidence type="ECO:0000313" key="13">
    <source>
        <dbReference type="EMBL" id="OGD71837.1"/>
    </source>
</evidence>
<keyword evidence="6 10" id="KW-1133">Transmembrane helix</keyword>
<evidence type="ECO:0000256" key="1">
    <source>
        <dbReference type="ARBA" id="ARBA00004651"/>
    </source>
</evidence>
<comment type="caution">
    <text evidence="13">The sequence shown here is derived from an EMBL/GenBank/DDBJ whole genome shotgun (WGS) entry which is preliminary data.</text>
</comment>
<evidence type="ECO:0000259" key="12">
    <source>
        <dbReference type="Pfam" id="PF01618"/>
    </source>
</evidence>
<evidence type="ECO:0000256" key="8">
    <source>
        <dbReference type="RuleBase" id="RU004057"/>
    </source>
</evidence>
<dbReference type="Pfam" id="PF01618">
    <property type="entry name" value="MotA_ExbB"/>
    <property type="match status" value="1"/>
</dbReference>
<proteinExistence type="inferred from homology"/>
<dbReference type="PANTHER" id="PTHR30625">
    <property type="entry name" value="PROTEIN TOLQ"/>
    <property type="match status" value="1"/>
</dbReference>